<protein>
    <submittedName>
        <fullName evidence="8">DoxX family protein</fullName>
    </submittedName>
</protein>
<comment type="similarity">
    <text evidence="2">Belongs to the DoxX family.</text>
</comment>
<dbReference type="InterPro" id="IPR051907">
    <property type="entry name" value="DoxX-like_oxidoreductase"/>
</dbReference>
<feature type="transmembrane region" description="Helical" evidence="7">
    <location>
        <begin position="16"/>
        <end position="37"/>
    </location>
</feature>
<feature type="transmembrane region" description="Helical" evidence="7">
    <location>
        <begin position="121"/>
        <end position="140"/>
    </location>
</feature>
<keyword evidence="4 7" id="KW-0812">Transmembrane</keyword>
<comment type="subcellular location">
    <subcellularLocation>
        <location evidence="1">Cell membrane</location>
        <topology evidence="1">Multi-pass membrane protein</topology>
    </subcellularLocation>
</comment>
<evidence type="ECO:0000313" key="9">
    <source>
        <dbReference type="Proteomes" id="UP000266206"/>
    </source>
</evidence>
<evidence type="ECO:0000256" key="3">
    <source>
        <dbReference type="ARBA" id="ARBA00022475"/>
    </source>
</evidence>
<evidence type="ECO:0000256" key="5">
    <source>
        <dbReference type="ARBA" id="ARBA00022989"/>
    </source>
</evidence>
<dbReference type="EMBL" id="NQYH01000005">
    <property type="protein sequence ID" value="RIY41127.1"/>
    <property type="molecule type" value="Genomic_DNA"/>
</dbReference>
<keyword evidence="6 7" id="KW-0472">Membrane</keyword>
<keyword evidence="3" id="KW-1003">Cell membrane</keyword>
<reference evidence="8 9" key="1">
    <citation type="submission" date="2017-08" db="EMBL/GenBank/DDBJ databases">
        <title>Pusillimonas indicus sp. nov., a member of the family Alcaligenaceae isolated from surface seawater.</title>
        <authorList>
            <person name="Li J."/>
        </authorList>
    </citation>
    <scope>NUCLEOTIDE SEQUENCE [LARGE SCALE GENOMIC DNA]</scope>
    <source>
        <strain evidence="8 9">L52-1-41</strain>
    </source>
</reference>
<dbReference type="Proteomes" id="UP000266206">
    <property type="component" value="Unassembled WGS sequence"/>
</dbReference>
<accession>A0A3A1YYF8</accession>
<dbReference type="PANTHER" id="PTHR33452:SF1">
    <property type="entry name" value="INNER MEMBRANE PROTEIN YPHA-RELATED"/>
    <property type="match status" value="1"/>
</dbReference>
<gene>
    <name evidence="8" type="ORF">CJP73_08245</name>
</gene>
<name>A0A3A1YYF8_9BURK</name>
<evidence type="ECO:0000256" key="1">
    <source>
        <dbReference type="ARBA" id="ARBA00004651"/>
    </source>
</evidence>
<dbReference type="GO" id="GO:0005886">
    <property type="term" value="C:plasma membrane"/>
    <property type="evidence" value="ECO:0007669"/>
    <property type="project" value="UniProtKB-SubCell"/>
</dbReference>
<sequence length="150" mass="16745">MNFDNQLLSKEKYIPLILRVIVGLLWVWMGIVPKLIYPEPRVAMVSKSWVIDLLPMSPAHFIFILAIAEIITGVMLLLGLFTRLASIAQALMIIMIIVGVWNIAAMHGITSPHAHLLMKDIPLFGINMVLIITGGGLYSIDNWRKQSKGV</sequence>
<evidence type="ECO:0000256" key="6">
    <source>
        <dbReference type="ARBA" id="ARBA00023136"/>
    </source>
</evidence>
<evidence type="ECO:0000256" key="2">
    <source>
        <dbReference type="ARBA" id="ARBA00006679"/>
    </source>
</evidence>
<dbReference type="InterPro" id="IPR032808">
    <property type="entry name" value="DoxX"/>
</dbReference>
<evidence type="ECO:0000256" key="4">
    <source>
        <dbReference type="ARBA" id="ARBA00022692"/>
    </source>
</evidence>
<dbReference type="RefSeq" id="WP_012517609.1">
    <property type="nucleotide sequence ID" value="NZ_NQYH01000005.1"/>
</dbReference>
<feature type="transmembrane region" description="Helical" evidence="7">
    <location>
        <begin position="57"/>
        <end position="78"/>
    </location>
</feature>
<feature type="transmembrane region" description="Helical" evidence="7">
    <location>
        <begin position="90"/>
        <end position="109"/>
    </location>
</feature>
<dbReference type="OrthoDB" id="329282at2"/>
<proteinExistence type="inferred from homology"/>
<organism evidence="8 9">
    <name type="scientific">Neopusillimonas maritima</name>
    <dbReference type="NCBI Taxonomy" id="2026239"/>
    <lineage>
        <taxon>Bacteria</taxon>
        <taxon>Pseudomonadati</taxon>
        <taxon>Pseudomonadota</taxon>
        <taxon>Betaproteobacteria</taxon>
        <taxon>Burkholderiales</taxon>
        <taxon>Alcaligenaceae</taxon>
        <taxon>Neopusillimonas</taxon>
    </lineage>
</organism>
<evidence type="ECO:0000256" key="7">
    <source>
        <dbReference type="SAM" id="Phobius"/>
    </source>
</evidence>
<keyword evidence="5 7" id="KW-1133">Transmembrane helix</keyword>
<comment type="caution">
    <text evidence="8">The sequence shown here is derived from an EMBL/GenBank/DDBJ whole genome shotgun (WGS) entry which is preliminary data.</text>
</comment>
<dbReference type="Pfam" id="PF07681">
    <property type="entry name" value="DoxX"/>
    <property type="match status" value="1"/>
</dbReference>
<dbReference type="PANTHER" id="PTHR33452">
    <property type="entry name" value="OXIDOREDUCTASE CATD-RELATED"/>
    <property type="match status" value="1"/>
</dbReference>
<dbReference type="AlphaFoldDB" id="A0A3A1YYF8"/>
<evidence type="ECO:0000313" key="8">
    <source>
        <dbReference type="EMBL" id="RIY41127.1"/>
    </source>
</evidence>